<accession>A0ABP9RG49</accession>
<proteinExistence type="predicted"/>
<comment type="caution">
    <text evidence="2">The sequence shown here is derived from an EMBL/GenBank/DDBJ whole genome shotgun (WGS) entry which is preliminary data.</text>
</comment>
<dbReference type="EMBL" id="BAABJP010000068">
    <property type="protein sequence ID" value="GAA5176307.1"/>
    <property type="molecule type" value="Genomic_DNA"/>
</dbReference>
<dbReference type="InterPro" id="IPR029066">
    <property type="entry name" value="PLP-binding_barrel"/>
</dbReference>
<keyword evidence="3" id="KW-1185">Reference proteome</keyword>
<reference evidence="3" key="1">
    <citation type="journal article" date="2019" name="Int. J. Syst. Evol. Microbiol.">
        <title>The Global Catalogue of Microorganisms (GCM) 10K type strain sequencing project: providing services to taxonomists for standard genome sequencing and annotation.</title>
        <authorList>
            <consortium name="The Broad Institute Genomics Platform"/>
            <consortium name="The Broad Institute Genome Sequencing Center for Infectious Disease"/>
            <person name="Wu L."/>
            <person name="Ma J."/>
        </authorList>
    </citation>
    <scope>NUCLEOTIDE SEQUENCE [LARGE SCALE GENOMIC DNA]</scope>
    <source>
        <strain evidence="3">JCM 18303</strain>
    </source>
</reference>
<protein>
    <submittedName>
        <fullName evidence="2">Amino acid deaminase/aldolase</fullName>
    </submittedName>
</protein>
<dbReference type="PANTHER" id="PTHR28004:SF2">
    <property type="entry name" value="D-SERINE DEHYDRATASE"/>
    <property type="match status" value="1"/>
</dbReference>
<sequence length="401" mass="42536">MQRDERAAPAGFPAMARATEGLRPPYAVVDLGALDANALDMVRRAAGKPIRLASKSVRCRQILRRTLATDGFRGIMALTLPEAGWLAEEFDDVLVGYPTADGDALRKLAVDEHRASRVTVMVDSPEHVEFVAEAARGGAPLRVCLDLDASLRLFGDRVHLGPRRSPVRSPGQARALAEAVLARPELRLIGLMAYEGQIAGVGDNRPGSPVRRAAIRAMQRASAKELRERRAEVVAAVTALAPLEFVNGGGTGSLESTASEPAITELGAGSGLYSPGLFDAYTGFRHHPSAFFVLPVVRRPAPDMVTVLGGGWVASGPVGTDRLPVPTWPTGLHLTATEGAGEAQTPLAGPGAAALGLGDRVWFRHAKAGELCERVDVLHLVRGDRIVDAVPTYRGEGRAFL</sequence>
<feature type="domain" description="Alanine racemase N-terminal" evidence="1">
    <location>
        <begin position="29"/>
        <end position="223"/>
    </location>
</feature>
<evidence type="ECO:0000313" key="3">
    <source>
        <dbReference type="Proteomes" id="UP001428817"/>
    </source>
</evidence>
<dbReference type="CDD" id="cd06813">
    <property type="entry name" value="PLPDE_III_DSD_D-TA_like_2"/>
    <property type="match status" value="1"/>
</dbReference>
<dbReference type="InterPro" id="IPR001608">
    <property type="entry name" value="Ala_racemase_N"/>
</dbReference>
<evidence type="ECO:0000259" key="1">
    <source>
        <dbReference type="Pfam" id="PF01168"/>
    </source>
</evidence>
<gene>
    <name evidence="2" type="ORF">GCM10023321_84380</name>
</gene>
<dbReference type="Gene3D" id="3.20.20.10">
    <property type="entry name" value="Alanine racemase"/>
    <property type="match status" value="1"/>
</dbReference>
<evidence type="ECO:0000313" key="2">
    <source>
        <dbReference type="EMBL" id="GAA5176307.1"/>
    </source>
</evidence>
<dbReference type="PANTHER" id="PTHR28004">
    <property type="entry name" value="ZGC:162816-RELATED"/>
    <property type="match status" value="1"/>
</dbReference>
<dbReference type="InterPro" id="IPR051466">
    <property type="entry name" value="D-amino_acid_metab_enzyme"/>
</dbReference>
<name>A0ABP9RG49_9PSEU</name>
<dbReference type="SUPFAM" id="SSF51419">
    <property type="entry name" value="PLP-binding barrel"/>
    <property type="match status" value="1"/>
</dbReference>
<dbReference type="Proteomes" id="UP001428817">
    <property type="component" value="Unassembled WGS sequence"/>
</dbReference>
<organism evidence="2 3">
    <name type="scientific">Pseudonocardia eucalypti</name>
    <dbReference type="NCBI Taxonomy" id="648755"/>
    <lineage>
        <taxon>Bacteria</taxon>
        <taxon>Bacillati</taxon>
        <taxon>Actinomycetota</taxon>
        <taxon>Actinomycetes</taxon>
        <taxon>Pseudonocardiales</taxon>
        <taxon>Pseudonocardiaceae</taxon>
        <taxon>Pseudonocardia</taxon>
    </lineage>
</organism>
<dbReference type="Pfam" id="PF01168">
    <property type="entry name" value="Ala_racemase_N"/>
    <property type="match status" value="1"/>
</dbReference>